<protein>
    <submittedName>
        <fullName evidence="1">Uncharacterized protein</fullName>
    </submittedName>
</protein>
<proteinExistence type="predicted"/>
<feature type="non-terminal residue" evidence="1">
    <location>
        <position position="161"/>
    </location>
</feature>
<name>A0A0J8AXH6_BETVV</name>
<dbReference type="EMBL" id="KQ102063">
    <property type="protein sequence ID" value="KMS93499.1"/>
    <property type="molecule type" value="Genomic_DNA"/>
</dbReference>
<sequence>MKVIVGCITGSPTSKQQWIDLYEALEPEATDLQLVLDLELFVPLDDGKEVPFAFNFDDANSVIGKLFDEHVLRQSSLASLFTLIEDEVILSEDYGQQSRCHPINRFLTLIDNAGSCPLPDADLELLTVKFLTEGVLVLRGLISADAVDNLHNVLRQSADMR</sequence>
<dbReference type="Gramene" id="KMS93499">
    <property type="protein sequence ID" value="KMS93499"/>
    <property type="gene ID" value="BVRB_030860"/>
</dbReference>
<evidence type="ECO:0000313" key="1">
    <source>
        <dbReference type="EMBL" id="KMS93499.1"/>
    </source>
</evidence>
<keyword evidence="2" id="KW-1185">Reference proteome</keyword>
<dbReference type="Proteomes" id="UP000035740">
    <property type="component" value="Unassembled WGS sequence"/>
</dbReference>
<organism evidence="1 2">
    <name type="scientific">Beta vulgaris subsp. vulgaris</name>
    <name type="common">Beet</name>
    <dbReference type="NCBI Taxonomy" id="3555"/>
    <lineage>
        <taxon>Eukaryota</taxon>
        <taxon>Viridiplantae</taxon>
        <taxon>Streptophyta</taxon>
        <taxon>Embryophyta</taxon>
        <taxon>Tracheophyta</taxon>
        <taxon>Spermatophyta</taxon>
        <taxon>Magnoliopsida</taxon>
        <taxon>eudicotyledons</taxon>
        <taxon>Gunneridae</taxon>
        <taxon>Pentapetalae</taxon>
        <taxon>Caryophyllales</taxon>
        <taxon>Chenopodiaceae</taxon>
        <taxon>Betoideae</taxon>
        <taxon>Beta</taxon>
    </lineage>
</organism>
<accession>A0A0J8AXH6</accession>
<dbReference type="AlphaFoldDB" id="A0A0J8AXH6"/>
<evidence type="ECO:0000313" key="2">
    <source>
        <dbReference type="Proteomes" id="UP000035740"/>
    </source>
</evidence>
<reference evidence="1 2" key="1">
    <citation type="journal article" date="2014" name="Nature">
        <title>The genome of the recently domesticated crop plant sugar beet (Beta vulgaris).</title>
        <authorList>
            <person name="Dohm J.C."/>
            <person name="Minoche A.E."/>
            <person name="Holtgrawe D."/>
            <person name="Capella-Gutierrez S."/>
            <person name="Zakrzewski F."/>
            <person name="Tafer H."/>
            <person name="Rupp O."/>
            <person name="Sorensen T.R."/>
            <person name="Stracke R."/>
            <person name="Reinhardt R."/>
            <person name="Goesmann A."/>
            <person name="Kraft T."/>
            <person name="Schulz B."/>
            <person name="Stadler P.F."/>
            <person name="Schmidt T."/>
            <person name="Gabaldon T."/>
            <person name="Lehrach H."/>
            <person name="Weisshaar B."/>
            <person name="Himmelbauer H."/>
        </authorList>
    </citation>
    <scope>NUCLEOTIDE SEQUENCE [LARGE SCALE GENOMIC DNA]</scope>
    <source>
        <tissue evidence="1">Taproot</tissue>
    </source>
</reference>
<gene>
    <name evidence="1" type="ORF">BVRB_030860</name>
</gene>